<keyword evidence="4 5" id="KW-0560">Oxidoreductase</keyword>
<dbReference type="PATRIC" id="fig|1218508.4.peg.1405"/>
<evidence type="ECO:0000259" key="6">
    <source>
        <dbReference type="Pfam" id="PF00890"/>
    </source>
</evidence>
<dbReference type="HOGENOM" id="CLU_011398_4_5_9"/>
<keyword evidence="8" id="KW-1185">Reference proteome</keyword>
<evidence type="ECO:0000313" key="7">
    <source>
        <dbReference type="EMBL" id="KJY48353.1"/>
    </source>
</evidence>
<organism evidence="7 8">
    <name type="scientific">Bombilactobacillus mellis</name>
    <dbReference type="NCBI Taxonomy" id="1218508"/>
    <lineage>
        <taxon>Bacteria</taxon>
        <taxon>Bacillati</taxon>
        <taxon>Bacillota</taxon>
        <taxon>Bacilli</taxon>
        <taxon>Lactobacillales</taxon>
        <taxon>Lactobacillaceae</taxon>
        <taxon>Bombilactobacillus</taxon>
    </lineage>
</organism>
<evidence type="ECO:0000256" key="1">
    <source>
        <dbReference type="ARBA" id="ARBA00001974"/>
    </source>
</evidence>
<comment type="cofactor">
    <cofactor evidence="1">
        <name>FAD</name>
        <dbReference type="ChEBI" id="CHEBI:57692"/>
    </cofactor>
</comment>
<dbReference type="InterPro" id="IPR027477">
    <property type="entry name" value="Succ_DH/fumarate_Rdtase_cat_sf"/>
</dbReference>
<proteinExistence type="inferred from homology"/>
<dbReference type="OrthoDB" id="9806724at2"/>
<dbReference type="FunFam" id="3.90.700.10:FF:000007">
    <property type="entry name" value="NADH-dependent fumarate reductase"/>
    <property type="match status" value="1"/>
</dbReference>
<dbReference type="SUPFAM" id="SSF51905">
    <property type="entry name" value="FAD/NAD(P)-binding domain"/>
    <property type="match status" value="1"/>
</dbReference>
<accession>A0A0F4KQL2</accession>
<dbReference type="Gene3D" id="3.90.700.10">
    <property type="entry name" value="Succinate dehydrogenase/fumarate reductase flavoprotein, catalytic domain"/>
    <property type="match status" value="1"/>
</dbReference>
<evidence type="ECO:0000256" key="2">
    <source>
        <dbReference type="ARBA" id="ARBA00022630"/>
    </source>
</evidence>
<dbReference type="InterPro" id="IPR050315">
    <property type="entry name" value="FAD-oxidoreductase_2"/>
</dbReference>
<evidence type="ECO:0000256" key="5">
    <source>
        <dbReference type="RuleBase" id="RU366062"/>
    </source>
</evidence>
<dbReference type="EMBL" id="JXBZ01000009">
    <property type="protein sequence ID" value="KJY48353.1"/>
    <property type="molecule type" value="Genomic_DNA"/>
</dbReference>
<comment type="caution">
    <text evidence="7">The sequence shown here is derived from an EMBL/GenBank/DDBJ whole genome shotgun (WGS) entry which is preliminary data.</text>
</comment>
<dbReference type="PANTHER" id="PTHR43400">
    <property type="entry name" value="FUMARATE REDUCTASE"/>
    <property type="match status" value="1"/>
</dbReference>
<dbReference type="PANTHER" id="PTHR43400:SF7">
    <property type="entry name" value="FAD-DEPENDENT OXIDOREDUCTASE 2 FAD BINDING DOMAIN-CONTAINING PROTEIN"/>
    <property type="match status" value="1"/>
</dbReference>
<dbReference type="GO" id="GO:0033765">
    <property type="term" value="F:steroid dehydrogenase activity, acting on the CH-CH group of donors"/>
    <property type="evidence" value="ECO:0007669"/>
    <property type="project" value="UniProtKB-ARBA"/>
</dbReference>
<sequence length="465" mass="51012">MTTQAEFQPQSLKHLKDYYDVVIIGSGSSGLTSALQAYELGIKPVILEKMSSLGGNTKRASSGLNAAETYVQLQHQVVDSYEEFYNDVYQGGGCQNNPQLLHYFTEHSALAIDWLSAQGIFLEDLTITGGMKVKRTHRPASLAPIGNYLITGLLKRMAQFQIPIFTNVTVTQLLQKQGQIKGVKILSNAQSQIINTNAVILATGGFGANTEMIKKYCPNLAALKTTNQQGAQGDGILLAQKLGAQLVDMEQIQVHPTVQQDGKHPYLIGEAVRGEGAILVDKQGRRFVNELQTRQNVTTAINNLQENGATLIFDQNVRKRVPAIEFYDQVGLVKSGQNWAELAAKNKFDNKTLQETVQRWNQAVLWQQDQQFGRQTGMEQPLNQAPYYSIHVAPAIHYTMGGLAINTKTQVLQTNGQIIPGLFAAGEVTGGLHGNNRIGGNSIAETVVFGRQAGQQAFKYLQNLK</sequence>
<dbReference type="Proteomes" id="UP000033695">
    <property type="component" value="Unassembled WGS sequence"/>
</dbReference>
<keyword evidence="3 5" id="KW-0274">FAD</keyword>
<reference evidence="7 8" key="1">
    <citation type="submission" date="2014-12" db="EMBL/GenBank/DDBJ databases">
        <title>Comparative genomics of the lactic acid bacteria isolated from the honey bee gut.</title>
        <authorList>
            <person name="Ellegaard K.M."/>
            <person name="Tamarit D."/>
            <person name="Javelind E."/>
            <person name="Olofsson T."/>
            <person name="Andersson S.G."/>
            <person name="Vasquez A."/>
        </authorList>
    </citation>
    <scope>NUCLEOTIDE SEQUENCE [LARGE SCALE GENOMIC DNA]</scope>
    <source>
        <strain evidence="7 8">Hon2</strain>
    </source>
</reference>
<evidence type="ECO:0000313" key="8">
    <source>
        <dbReference type="Proteomes" id="UP000033695"/>
    </source>
</evidence>
<evidence type="ECO:0000256" key="3">
    <source>
        <dbReference type="ARBA" id="ARBA00022827"/>
    </source>
</evidence>
<dbReference type="NCBIfam" id="TIGR01813">
    <property type="entry name" value="flavo_cyto_c"/>
    <property type="match status" value="1"/>
</dbReference>
<keyword evidence="2 5" id="KW-0285">Flavoprotein</keyword>
<feature type="domain" description="FAD-dependent oxidoreductase 2 FAD-binding" evidence="6">
    <location>
        <begin position="20"/>
        <end position="443"/>
    </location>
</feature>
<comment type="similarity">
    <text evidence="5">Belongs to the FAD-dependent oxidoreductase 2 family. FRD/SDH subfamily.</text>
</comment>
<dbReference type="Gene3D" id="3.50.50.60">
    <property type="entry name" value="FAD/NAD(P)-binding domain"/>
    <property type="match status" value="1"/>
</dbReference>
<gene>
    <name evidence="7" type="ORF">JG29_14130</name>
</gene>
<dbReference type="STRING" id="1218508.JG29_14130"/>
<name>A0A0F4KQL2_9LACO</name>
<dbReference type="GO" id="GO:0010181">
    <property type="term" value="F:FMN binding"/>
    <property type="evidence" value="ECO:0007669"/>
    <property type="project" value="InterPro"/>
</dbReference>
<dbReference type="SUPFAM" id="SSF56425">
    <property type="entry name" value="Succinate dehydrogenase/fumarate reductase flavoprotein, catalytic domain"/>
    <property type="match status" value="1"/>
</dbReference>
<dbReference type="AlphaFoldDB" id="A0A0F4KQL2"/>
<evidence type="ECO:0000256" key="4">
    <source>
        <dbReference type="ARBA" id="ARBA00023002"/>
    </source>
</evidence>
<protein>
    <submittedName>
        <fullName evidence="7">Fumarate reductase flavoprotein subunit</fullName>
    </submittedName>
</protein>
<dbReference type="InterPro" id="IPR010960">
    <property type="entry name" value="Flavocytochrome_c"/>
</dbReference>
<dbReference type="NCBIfam" id="NF005064">
    <property type="entry name" value="PRK06481.1"/>
    <property type="match status" value="1"/>
</dbReference>
<dbReference type="InterPro" id="IPR036188">
    <property type="entry name" value="FAD/NAD-bd_sf"/>
</dbReference>
<dbReference type="Pfam" id="PF00890">
    <property type="entry name" value="FAD_binding_2"/>
    <property type="match status" value="1"/>
</dbReference>
<dbReference type="PRINTS" id="PR00368">
    <property type="entry name" value="FADPNR"/>
</dbReference>
<dbReference type="RefSeq" id="WP_045923242.1">
    <property type="nucleotide sequence ID" value="NZ_JBHTHW010000005.1"/>
</dbReference>
<dbReference type="InterPro" id="IPR003953">
    <property type="entry name" value="FAD-dep_OxRdtase_2_FAD-bd"/>
</dbReference>